<evidence type="ECO:0000313" key="2">
    <source>
        <dbReference type="Proteomes" id="UP000265520"/>
    </source>
</evidence>
<keyword evidence="2" id="KW-1185">Reference proteome</keyword>
<dbReference type="EMBL" id="LXQA010090567">
    <property type="protein sequence ID" value="MCI14009.1"/>
    <property type="molecule type" value="Genomic_DNA"/>
</dbReference>
<feature type="non-terminal residue" evidence="1">
    <location>
        <position position="1"/>
    </location>
</feature>
<dbReference type="Proteomes" id="UP000265520">
    <property type="component" value="Unassembled WGS sequence"/>
</dbReference>
<dbReference type="AlphaFoldDB" id="A0A392PR81"/>
<reference evidence="1 2" key="1">
    <citation type="journal article" date="2018" name="Front. Plant Sci.">
        <title>Red Clover (Trifolium pratense) and Zigzag Clover (T. medium) - A Picture of Genomic Similarities and Differences.</title>
        <authorList>
            <person name="Dluhosova J."/>
            <person name="Istvanek J."/>
            <person name="Nedelnik J."/>
            <person name="Repkova J."/>
        </authorList>
    </citation>
    <scope>NUCLEOTIDE SEQUENCE [LARGE SCALE GENOMIC DNA]</scope>
    <source>
        <strain evidence="2">cv. 10/8</strain>
        <tissue evidence="1">Leaf</tissue>
    </source>
</reference>
<proteinExistence type="predicted"/>
<sequence>ERSFQRLSFIKHFIDLFEDEPTLFGKTSV</sequence>
<name>A0A392PR81_9FABA</name>
<accession>A0A392PR81</accession>
<protein>
    <submittedName>
        <fullName evidence="1">Uncharacterized protein</fullName>
    </submittedName>
</protein>
<comment type="caution">
    <text evidence="1">The sequence shown here is derived from an EMBL/GenBank/DDBJ whole genome shotgun (WGS) entry which is preliminary data.</text>
</comment>
<evidence type="ECO:0000313" key="1">
    <source>
        <dbReference type="EMBL" id="MCI14009.1"/>
    </source>
</evidence>
<organism evidence="1 2">
    <name type="scientific">Trifolium medium</name>
    <dbReference type="NCBI Taxonomy" id="97028"/>
    <lineage>
        <taxon>Eukaryota</taxon>
        <taxon>Viridiplantae</taxon>
        <taxon>Streptophyta</taxon>
        <taxon>Embryophyta</taxon>
        <taxon>Tracheophyta</taxon>
        <taxon>Spermatophyta</taxon>
        <taxon>Magnoliopsida</taxon>
        <taxon>eudicotyledons</taxon>
        <taxon>Gunneridae</taxon>
        <taxon>Pentapetalae</taxon>
        <taxon>rosids</taxon>
        <taxon>fabids</taxon>
        <taxon>Fabales</taxon>
        <taxon>Fabaceae</taxon>
        <taxon>Papilionoideae</taxon>
        <taxon>50 kb inversion clade</taxon>
        <taxon>NPAAA clade</taxon>
        <taxon>Hologalegina</taxon>
        <taxon>IRL clade</taxon>
        <taxon>Trifolieae</taxon>
        <taxon>Trifolium</taxon>
    </lineage>
</organism>